<evidence type="ECO:0000313" key="2">
    <source>
        <dbReference type="Proteomes" id="UP000807115"/>
    </source>
</evidence>
<name>A0A921U189_SORBI</name>
<protein>
    <submittedName>
        <fullName evidence="1">Uncharacterized protein</fullName>
    </submittedName>
</protein>
<evidence type="ECO:0000313" key="1">
    <source>
        <dbReference type="EMBL" id="KAG0514271.1"/>
    </source>
</evidence>
<dbReference type="EMBL" id="CM027689">
    <property type="protein sequence ID" value="KAG0514271.1"/>
    <property type="molecule type" value="Genomic_DNA"/>
</dbReference>
<dbReference type="Proteomes" id="UP000807115">
    <property type="component" value="Chromosome 10"/>
</dbReference>
<sequence>MVGVTEYIVATYIITSIRESSILSMREHLFRNSRQLKYTINVAFRTFYLHLHGWGRRSHSLLILGYPTHCCIVFTWRSKMEFEWIDGMINIKATFAAVLHSSLYFDVFKLATVCWIPYMF</sequence>
<gene>
    <name evidence="1" type="ORF">BDA96_10G176300</name>
</gene>
<reference evidence="1" key="1">
    <citation type="journal article" date="2019" name="BMC Genomics">
        <title>A new reference genome for Sorghum bicolor reveals high levels of sequence similarity between sweet and grain genotypes: implications for the genetics of sugar metabolism.</title>
        <authorList>
            <person name="Cooper E.A."/>
            <person name="Brenton Z.W."/>
            <person name="Flinn B.S."/>
            <person name="Jenkins J."/>
            <person name="Shu S."/>
            <person name="Flowers D."/>
            <person name="Luo F."/>
            <person name="Wang Y."/>
            <person name="Xia P."/>
            <person name="Barry K."/>
            <person name="Daum C."/>
            <person name="Lipzen A."/>
            <person name="Yoshinaga Y."/>
            <person name="Schmutz J."/>
            <person name="Saski C."/>
            <person name="Vermerris W."/>
            <person name="Kresovich S."/>
        </authorList>
    </citation>
    <scope>NUCLEOTIDE SEQUENCE</scope>
</reference>
<organism evidence="1 2">
    <name type="scientific">Sorghum bicolor</name>
    <name type="common">Sorghum</name>
    <name type="synonym">Sorghum vulgare</name>
    <dbReference type="NCBI Taxonomy" id="4558"/>
    <lineage>
        <taxon>Eukaryota</taxon>
        <taxon>Viridiplantae</taxon>
        <taxon>Streptophyta</taxon>
        <taxon>Embryophyta</taxon>
        <taxon>Tracheophyta</taxon>
        <taxon>Spermatophyta</taxon>
        <taxon>Magnoliopsida</taxon>
        <taxon>Liliopsida</taxon>
        <taxon>Poales</taxon>
        <taxon>Poaceae</taxon>
        <taxon>PACMAD clade</taxon>
        <taxon>Panicoideae</taxon>
        <taxon>Andropogonodae</taxon>
        <taxon>Andropogoneae</taxon>
        <taxon>Sorghinae</taxon>
        <taxon>Sorghum</taxon>
    </lineage>
</organism>
<accession>A0A921U189</accession>
<dbReference type="AlphaFoldDB" id="A0A921U189"/>
<reference evidence="1" key="2">
    <citation type="submission" date="2020-10" db="EMBL/GenBank/DDBJ databases">
        <authorList>
            <person name="Cooper E.A."/>
            <person name="Brenton Z.W."/>
            <person name="Flinn B.S."/>
            <person name="Jenkins J."/>
            <person name="Shu S."/>
            <person name="Flowers D."/>
            <person name="Luo F."/>
            <person name="Wang Y."/>
            <person name="Xia P."/>
            <person name="Barry K."/>
            <person name="Daum C."/>
            <person name="Lipzen A."/>
            <person name="Yoshinaga Y."/>
            <person name="Schmutz J."/>
            <person name="Saski C."/>
            <person name="Vermerris W."/>
            <person name="Kresovich S."/>
        </authorList>
    </citation>
    <scope>NUCLEOTIDE SEQUENCE</scope>
</reference>
<proteinExistence type="predicted"/>
<comment type="caution">
    <text evidence="1">The sequence shown here is derived from an EMBL/GenBank/DDBJ whole genome shotgun (WGS) entry which is preliminary data.</text>
</comment>